<dbReference type="GO" id="GO:0016020">
    <property type="term" value="C:membrane"/>
    <property type="evidence" value="ECO:0007669"/>
    <property type="project" value="TreeGrafter"/>
</dbReference>
<keyword evidence="2" id="KW-0560">Oxidoreductase</keyword>
<name>A0A8J6C4D8_DIALT</name>
<dbReference type="GO" id="GO:0016491">
    <property type="term" value="F:oxidoreductase activity"/>
    <property type="evidence" value="ECO:0007669"/>
    <property type="project" value="UniProtKB-KW"/>
</dbReference>
<evidence type="ECO:0000256" key="3">
    <source>
        <dbReference type="RuleBase" id="RU000363"/>
    </source>
</evidence>
<comment type="similarity">
    <text evidence="1 3">Belongs to the short-chain dehydrogenases/reductases (SDR) family.</text>
</comment>
<accession>A0A8J6C4D8</accession>
<dbReference type="PRINTS" id="PR00080">
    <property type="entry name" value="SDRFAMILY"/>
</dbReference>
<dbReference type="PRINTS" id="PR00081">
    <property type="entry name" value="GDHRDH"/>
</dbReference>
<dbReference type="Pfam" id="PF00106">
    <property type="entry name" value="adh_short"/>
    <property type="match status" value="1"/>
</dbReference>
<dbReference type="AlphaFoldDB" id="A0A8J6C4D8"/>
<dbReference type="CDD" id="cd05233">
    <property type="entry name" value="SDR_c"/>
    <property type="match status" value="1"/>
</dbReference>
<dbReference type="Proteomes" id="UP000751190">
    <property type="component" value="Unassembled WGS sequence"/>
</dbReference>
<reference evidence="4" key="1">
    <citation type="submission" date="2021-05" db="EMBL/GenBank/DDBJ databases">
        <title>The genome of the haptophyte Pavlova lutheri (Diacronema luteri, Pavlovales) - a model for lipid biosynthesis in eukaryotic algae.</title>
        <authorList>
            <person name="Hulatt C.J."/>
            <person name="Posewitz M.C."/>
        </authorList>
    </citation>
    <scope>NUCLEOTIDE SEQUENCE</scope>
    <source>
        <strain evidence="4">NIVA-4/92</strain>
    </source>
</reference>
<dbReference type="EMBL" id="JAGTXO010000055">
    <property type="protein sequence ID" value="KAG8458226.1"/>
    <property type="molecule type" value="Genomic_DNA"/>
</dbReference>
<evidence type="ECO:0000313" key="5">
    <source>
        <dbReference type="Proteomes" id="UP000751190"/>
    </source>
</evidence>
<gene>
    <name evidence="4" type="ORF">KFE25_001518</name>
</gene>
<dbReference type="PANTHER" id="PTHR44196:SF2">
    <property type="entry name" value="SHORT-CHAIN DEHYDROGENASE-RELATED"/>
    <property type="match status" value="1"/>
</dbReference>
<dbReference type="OrthoDB" id="5307821at2759"/>
<organism evidence="4 5">
    <name type="scientific">Diacronema lutheri</name>
    <name type="common">Unicellular marine alga</name>
    <name type="synonym">Monochrysis lutheri</name>
    <dbReference type="NCBI Taxonomy" id="2081491"/>
    <lineage>
        <taxon>Eukaryota</taxon>
        <taxon>Haptista</taxon>
        <taxon>Haptophyta</taxon>
        <taxon>Pavlovophyceae</taxon>
        <taxon>Pavlovales</taxon>
        <taxon>Pavlovaceae</taxon>
        <taxon>Diacronema</taxon>
    </lineage>
</organism>
<sequence length="201" mass="21857">MFPYDLSKPDDVASLCSELASLPVAILVNNASFGYVGSFLEQPCDNINEQLEVNLRAYTALMHAFTQRMVRAGKGRVLNVASVASIYPGPNHAVYYAAKAFVLSLSEALHFELRSTGVAVTALCPGPIDTEFFDAARAQGTLYASGPKQEPNFVAAMGVRAMFKGEQVAIPGMSMKLMIHLQMLAPRLLKVWLQNTGWSKV</sequence>
<dbReference type="SUPFAM" id="SSF51735">
    <property type="entry name" value="NAD(P)-binding Rossmann-fold domains"/>
    <property type="match status" value="1"/>
</dbReference>
<evidence type="ECO:0000256" key="2">
    <source>
        <dbReference type="ARBA" id="ARBA00023002"/>
    </source>
</evidence>
<keyword evidence="5" id="KW-1185">Reference proteome</keyword>
<evidence type="ECO:0000313" key="4">
    <source>
        <dbReference type="EMBL" id="KAG8458226.1"/>
    </source>
</evidence>
<dbReference type="InterPro" id="IPR002347">
    <property type="entry name" value="SDR_fam"/>
</dbReference>
<evidence type="ECO:0000256" key="1">
    <source>
        <dbReference type="ARBA" id="ARBA00006484"/>
    </source>
</evidence>
<comment type="caution">
    <text evidence="4">The sequence shown here is derived from an EMBL/GenBank/DDBJ whole genome shotgun (WGS) entry which is preliminary data.</text>
</comment>
<proteinExistence type="inferred from homology"/>
<dbReference type="PANTHER" id="PTHR44196">
    <property type="entry name" value="DEHYDROGENASE/REDUCTASE SDR FAMILY MEMBER 7B"/>
    <property type="match status" value="1"/>
</dbReference>
<protein>
    <submittedName>
        <fullName evidence="4">Uncharacterized protein</fullName>
    </submittedName>
</protein>
<dbReference type="InterPro" id="IPR036291">
    <property type="entry name" value="NAD(P)-bd_dom_sf"/>
</dbReference>
<dbReference type="Gene3D" id="3.40.50.720">
    <property type="entry name" value="NAD(P)-binding Rossmann-like Domain"/>
    <property type="match status" value="1"/>
</dbReference>